<dbReference type="EMBL" id="CP021255">
    <property type="protein sequence ID" value="AVD70236.1"/>
    <property type="molecule type" value="Genomic_DNA"/>
</dbReference>
<proteinExistence type="predicted"/>
<evidence type="ECO:0000256" key="1">
    <source>
        <dbReference type="SAM" id="SignalP"/>
    </source>
</evidence>
<dbReference type="PANTHER" id="PTHR34309:SF1">
    <property type="entry name" value="PROTEIN GLCG"/>
    <property type="match status" value="1"/>
</dbReference>
<dbReference type="InterPro" id="IPR038084">
    <property type="entry name" value="PduO/GlcC-like_sf"/>
</dbReference>
<feature type="chain" id="PRO_5014714115" evidence="1">
    <location>
        <begin position="21"/>
        <end position="160"/>
    </location>
</feature>
<keyword evidence="3" id="KW-1185">Reference proteome</keyword>
<keyword evidence="1" id="KW-0732">Signal</keyword>
<organism evidence="2 3">
    <name type="scientific">Desulfobulbus oralis</name>
    <dbReference type="NCBI Taxonomy" id="1986146"/>
    <lineage>
        <taxon>Bacteria</taxon>
        <taxon>Pseudomonadati</taxon>
        <taxon>Thermodesulfobacteriota</taxon>
        <taxon>Desulfobulbia</taxon>
        <taxon>Desulfobulbales</taxon>
        <taxon>Desulfobulbaceae</taxon>
        <taxon>Desulfobulbus</taxon>
    </lineage>
</organism>
<dbReference type="Pfam" id="PF03928">
    <property type="entry name" value="HbpS-like"/>
    <property type="match status" value="1"/>
</dbReference>
<dbReference type="Proteomes" id="UP000239867">
    <property type="component" value="Chromosome"/>
</dbReference>
<gene>
    <name evidence="2" type="ORF">CAY53_01030</name>
</gene>
<feature type="signal peptide" evidence="1">
    <location>
        <begin position="1"/>
        <end position="20"/>
    </location>
</feature>
<accession>A0A2L1GKR9</accession>
<protein>
    <submittedName>
        <fullName evidence="2">PduO protein</fullName>
    </submittedName>
</protein>
<dbReference type="Gene3D" id="3.30.450.150">
    <property type="entry name" value="Haem-degrading domain"/>
    <property type="match status" value="1"/>
</dbReference>
<dbReference type="AlphaFoldDB" id="A0A2L1GKR9"/>
<dbReference type="PANTHER" id="PTHR34309">
    <property type="entry name" value="SLR1406 PROTEIN"/>
    <property type="match status" value="1"/>
</dbReference>
<dbReference type="InterPro" id="IPR052517">
    <property type="entry name" value="GlcG_carb_metab_protein"/>
</dbReference>
<dbReference type="KEGG" id="deo:CAY53_01030"/>
<name>A0A2L1GKR9_9BACT</name>
<dbReference type="OrthoDB" id="9815788at2"/>
<reference evidence="2 3" key="1">
    <citation type="journal article" date="2018" name="MBio">
        <title>Insights into the evolution of host association through the isolation and characterization of a novel human periodontal pathobiont, Desulfobulbus oralis.</title>
        <authorList>
            <person name="Cross K.L."/>
            <person name="Chirania P."/>
            <person name="Xiong W."/>
            <person name="Beall C.J."/>
            <person name="Elkins J.G."/>
            <person name="Giannone R.J."/>
            <person name="Griffen A.L."/>
            <person name="Guss A.M."/>
            <person name="Hettich R.L."/>
            <person name="Joshi S.S."/>
            <person name="Mokrzan E.M."/>
            <person name="Martin R.K."/>
            <person name="Zhulin I.B."/>
            <person name="Leys E.J."/>
            <person name="Podar M."/>
        </authorList>
    </citation>
    <scope>NUCLEOTIDE SEQUENCE [LARGE SCALE GENOMIC DNA]</scope>
    <source>
        <strain evidence="2 3">ORNL</strain>
    </source>
</reference>
<dbReference type="InterPro" id="IPR005624">
    <property type="entry name" value="PduO/GlcC-like"/>
</dbReference>
<dbReference type="RefSeq" id="WP_104935561.1">
    <property type="nucleotide sequence ID" value="NZ_CP021255.1"/>
</dbReference>
<dbReference type="SUPFAM" id="SSF143744">
    <property type="entry name" value="GlcG-like"/>
    <property type="match status" value="1"/>
</dbReference>
<evidence type="ECO:0000313" key="3">
    <source>
        <dbReference type="Proteomes" id="UP000239867"/>
    </source>
</evidence>
<sequence length="160" mass="15962">MRYGLVCVLAGLLLVVNGQAAELVKQLPDDLTLSEARAVVDAALKKSAAQGVPMNIAVVDAGGNLKAFVREDGAFLGSIDISQKKARTARAFNMSSAQLGAAAQPGQELYGIEVTNGGLAIFGGGELLIRGGVIVGAVGVSGGSVAEDTAVARAGAAAVK</sequence>
<evidence type="ECO:0000313" key="2">
    <source>
        <dbReference type="EMBL" id="AVD70236.1"/>
    </source>
</evidence>